<comment type="subcellular location">
    <subcellularLocation>
        <location evidence="1 6">Cell membrane</location>
        <topology evidence="1 6">Multi-pass membrane protein</topology>
    </subcellularLocation>
</comment>
<dbReference type="InterPro" id="IPR000515">
    <property type="entry name" value="MetI-like"/>
</dbReference>
<name>A0A6J4TZT6_9BACT</name>
<keyword evidence="4 6" id="KW-1133">Transmembrane helix</keyword>
<dbReference type="Gene3D" id="1.10.3720.10">
    <property type="entry name" value="MetI-like"/>
    <property type="match status" value="1"/>
</dbReference>
<sequence length="218" mass="23047">MLNDLVETWRYIGDNREEFLDLLTEHVQLTLAAVVIAILIALPLAVLVSRVEILAKPMTWLAAIGQTVPSIAVLAIMLPWLGIGFRPSLFALTIRAVLPIFLNAYVGIAGADRAVIDAARGMGSSGAQMLFLVELPLATPVLFAGIQTALVQTIGLATLAAFIGGGGLGDYILQGLGMLDNEVILAGAIPIALLAIGTEFGMARLRRWVVPAGLQTPR</sequence>
<protein>
    <recommendedName>
        <fullName evidence="7">ABC transmembrane type-1 domain-containing protein</fullName>
    </recommendedName>
</protein>
<feature type="transmembrane region" description="Helical" evidence="6">
    <location>
        <begin position="130"/>
        <end position="163"/>
    </location>
</feature>
<dbReference type="CDD" id="cd06261">
    <property type="entry name" value="TM_PBP2"/>
    <property type="match status" value="1"/>
</dbReference>
<evidence type="ECO:0000256" key="2">
    <source>
        <dbReference type="ARBA" id="ARBA00022448"/>
    </source>
</evidence>
<dbReference type="GO" id="GO:0031460">
    <property type="term" value="P:glycine betaine transport"/>
    <property type="evidence" value="ECO:0007669"/>
    <property type="project" value="UniProtKB-ARBA"/>
</dbReference>
<dbReference type="InterPro" id="IPR051204">
    <property type="entry name" value="ABC_transp_perm/SBD"/>
</dbReference>
<organism evidence="8">
    <name type="scientific">uncultured Thermomicrobiales bacterium</name>
    <dbReference type="NCBI Taxonomy" id="1645740"/>
    <lineage>
        <taxon>Bacteria</taxon>
        <taxon>Pseudomonadati</taxon>
        <taxon>Thermomicrobiota</taxon>
        <taxon>Thermomicrobia</taxon>
        <taxon>Thermomicrobiales</taxon>
        <taxon>environmental samples</taxon>
    </lineage>
</organism>
<dbReference type="GO" id="GO:0055085">
    <property type="term" value="P:transmembrane transport"/>
    <property type="evidence" value="ECO:0007669"/>
    <property type="project" value="InterPro"/>
</dbReference>
<reference evidence="8" key="1">
    <citation type="submission" date="2020-02" db="EMBL/GenBank/DDBJ databases">
        <authorList>
            <person name="Meier V. D."/>
        </authorList>
    </citation>
    <scope>NUCLEOTIDE SEQUENCE</scope>
    <source>
        <strain evidence="8">AVDCRST_MAG73</strain>
    </source>
</reference>
<dbReference type="PROSITE" id="PS50928">
    <property type="entry name" value="ABC_TM1"/>
    <property type="match status" value="1"/>
</dbReference>
<comment type="similarity">
    <text evidence="6">Belongs to the binding-protein-dependent transport system permease family.</text>
</comment>
<dbReference type="FunFam" id="1.10.3720.10:FF:000001">
    <property type="entry name" value="Glycine betaine ABC transporter, permease"/>
    <property type="match status" value="1"/>
</dbReference>
<evidence type="ECO:0000256" key="3">
    <source>
        <dbReference type="ARBA" id="ARBA00022692"/>
    </source>
</evidence>
<evidence type="ECO:0000256" key="4">
    <source>
        <dbReference type="ARBA" id="ARBA00022989"/>
    </source>
</evidence>
<feature type="transmembrane region" description="Helical" evidence="6">
    <location>
        <begin position="89"/>
        <end position="109"/>
    </location>
</feature>
<evidence type="ECO:0000256" key="6">
    <source>
        <dbReference type="RuleBase" id="RU363032"/>
    </source>
</evidence>
<evidence type="ECO:0000313" key="8">
    <source>
        <dbReference type="EMBL" id="CAA9536347.1"/>
    </source>
</evidence>
<feature type="transmembrane region" description="Helical" evidence="6">
    <location>
        <begin position="29"/>
        <end position="48"/>
    </location>
</feature>
<evidence type="ECO:0000259" key="7">
    <source>
        <dbReference type="PROSITE" id="PS50928"/>
    </source>
</evidence>
<dbReference type="InterPro" id="IPR035906">
    <property type="entry name" value="MetI-like_sf"/>
</dbReference>
<dbReference type="Pfam" id="PF00528">
    <property type="entry name" value="BPD_transp_1"/>
    <property type="match status" value="1"/>
</dbReference>
<dbReference type="PANTHER" id="PTHR30177">
    <property type="entry name" value="GLYCINE BETAINE/L-PROLINE TRANSPORT SYSTEM PERMEASE PROTEIN PROW"/>
    <property type="match status" value="1"/>
</dbReference>
<keyword evidence="2 6" id="KW-0813">Transport</keyword>
<accession>A0A6J4TZT6</accession>
<feature type="transmembrane region" description="Helical" evidence="6">
    <location>
        <begin position="60"/>
        <end position="83"/>
    </location>
</feature>
<gene>
    <name evidence="8" type="ORF">AVDCRST_MAG73-1498</name>
</gene>
<evidence type="ECO:0000256" key="1">
    <source>
        <dbReference type="ARBA" id="ARBA00004651"/>
    </source>
</evidence>
<dbReference type="EMBL" id="CADCWE010000087">
    <property type="protein sequence ID" value="CAA9536347.1"/>
    <property type="molecule type" value="Genomic_DNA"/>
</dbReference>
<dbReference type="GO" id="GO:0005886">
    <property type="term" value="C:plasma membrane"/>
    <property type="evidence" value="ECO:0007669"/>
    <property type="project" value="UniProtKB-SubCell"/>
</dbReference>
<keyword evidence="5 6" id="KW-0472">Membrane</keyword>
<dbReference type="SUPFAM" id="SSF161098">
    <property type="entry name" value="MetI-like"/>
    <property type="match status" value="1"/>
</dbReference>
<keyword evidence="3 6" id="KW-0812">Transmembrane</keyword>
<proteinExistence type="inferred from homology"/>
<dbReference type="PANTHER" id="PTHR30177:SF4">
    <property type="entry name" value="OSMOPROTECTANT IMPORT PERMEASE PROTEIN OSMW"/>
    <property type="match status" value="1"/>
</dbReference>
<feature type="transmembrane region" description="Helical" evidence="6">
    <location>
        <begin position="183"/>
        <end position="202"/>
    </location>
</feature>
<dbReference type="AlphaFoldDB" id="A0A6J4TZT6"/>
<feature type="domain" description="ABC transmembrane type-1" evidence="7">
    <location>
        <begin position="23"/>
        <end position="202"/>
    </location>
</feature>
<evidence type="ECO:0000256" key="5">
    <source>
        <dbReference type="ARBA" id="ARBA00023136"/>
    </source>
</evidence>